<dbReference type="InterPro" id="IPR000914">
    <property type="entry name" value="SBP_5_dom"/>
</dbReference>
<dbReference type="InterPro" id="IPR039424">
    <property type="entry name" value="SBP_5"/>
</dbReference>
<evidence type="ECO:0000259" key="1">
    <source>
        <dbReference type="Pfam" id="PF00496"/>
    </source>
</evidence>
<dbReference type="PIRSF" id="PIRSF002741">
    <property type="entry name" value="MppA"/>
    <property type="match status" value="1"/>
</dbReference>
<proteinExistence type="predicted"/>
<dbReference type="PANTHER" id="PTHR30290">
    <property type="entry name" value="PERIPLASMIC BINDING COMPONENT OF ABC TRANSPORTER"/>
    <property type="match status" value="1"/>
</dbReference>
<accession>A0A3N0EH82</accession>
<reference evidence="2 3" key="1">
    <citation type="submission" date="2018-11" db="EMBL/GenBank/DDBJ databases">
        <title>The genome draft of YIM 96095.</title>
        <authorList>
            <person name="Tang S.-K."/>
            <person name="Chunyu W.-X."/>
            <person name="Feng Y.-Z."/>
        </authorList>
    </citation>
    <scope>NUCLEOTIDE SEQUENCE [LARGE SCALE GENOMIC DNA]</scope>
    <source>
        <strain evidence="2 3">YIM 96095</strain>
    </source>
</reference>
<dbReference type="GO" id="GO:0042597">
    <property type="term" value="C:periplasmic space"/>
    <property type="evidence" value="ECO:0007669"/>
    <property type="project" value="UniProtKB-ARBA"/>
</dbReference>
<evidence type="ECO:0000313" key="3">
    <source>
        <dbReference type="Proteomes" id="UP000269198"/>
    </source>
</evidence>
<dbReference type="Proteomes" id="UP000269198">
    <property type="component" value="Unassembled WGS sequence"/>
</dbReference>
<dbReference type="GO" id="GO:1904680">
    <property type="term" value="F:peptide transmembrane transporter activity"/>
    <property type="evidence" value="ECO:0007669"/>
    <property type="project" value="TreeGrafter"/>
</dbReference>
<keyword evidence="3" id="KW-1185">Reference proteome</keyword>
<dbReference type="InterPro" id="IPR030678">
    <property type="entry name" value="Peptide/Ni-bd"/>
</dbReference>
<feature type="domain" description="Solute-binding protein family 5" evidence="1">
    <location>
        <begin position="79"/>
        <end position="419"/>
    </location>
</feature>
<dbReference type="GO" id="GO:0015833">
    <property type="term" value="P:peptide transport"/>
    <property type="evidence" value="ECO:0007669"/>
    <property type="project" value="TreeGrafter"/>
</dbReference>
<evidence type="ECO:0000313" key="2">
    <source>
        <dbReference type="EMBL" id="RNL87029.1"/>
    </source>
</evidence>
<dbReference type="PANTHER" id="PTHR30290:SF65">
    <property type="entry name" value="MONOACYL PHOSPHATIDYLINOSITOL TETRAMANNOSIDE-BINDING PROTEIN LPQW-RELATED"/>
    <property type="match status" value="1"/>
</dbReference>
<sequence length="498" mass="52305">MQFARSRPSTPAAALGAAAVLGVATTGCFGGGSAGDQRLSVELAFPPVMQMSPYSDDAAQLGRLGAAEPLVEVDDEGAPQPLLAESWGRNGDGTWELILRDDVTFHDGTAMTADHAADALNHATEASPKPRALAGVELSAEAVGERTLRVRTDEADPILPQRLSAPELAILGPSAYEDDPAIPDPTGAGTGPYELTEVSQTTATLEPHQDYWDGAPQAAGIDVRFVEDGASRVGALRAGEADIVDAVPVTELANITDQNVLEVPLPRTVGVLLNNDTGAFTDPALRAAAADAIDSEPIVEEIYEGRADTVDGIYGPVNDWAHDRPEVEPETEPSDPGGEPITLATYSDRAELPEAASAVADDLRGSGFEVDVVVQEFATMETDLLEGSYDAVIGARSYLLDTNDPVGYLASDWGCDGSYNLAQFCDEDIDERISRAAAATDVEARIEAAVEIEAEILATHSFVPLAAERARIGVAEGVEGVAEDPLERHLVTEETATP</sequence>
<dbReference type="SUPFAM" id="SSF53850">
    <property type="entry name" value="Periplasmic binding protein-like II"/>
    <property type="match status" value="1"/>
</dbReference>
<dbReference type="GO" id="GO:0043190">
    <property type="term" value="C:ATP-binding cassette (ABC) transporter complex"/>
    <property type="evidence" value="ECO:0007669"/>
    <property type="project" value="InterPro"/>
</dbReference>
<dbReference type="Gene3D" id="3.40.190.10">
    <property type="entry name" value="Periplasmic binding protein-like II"/>
    <property type="match status" value="1"/>
</dbReference>
<dbReference type="Pfam" id="PF00496">
    <property type="entry name" value="SBP_bac_5"/>
    <property type="match status" value="1"/>
</dbReference>
<dbReference type="Gene3D" id="3.10.105.10">
    <property type="entry name" value="Dipeptide-binding Protein, Domain 3"/>
    <property type="match status" value="1"/>
</dbReference>
<dbReference type="PROSITE" id="PS51257">
    <property type="entry name" value="PROKAR_LIPOPROTEIN"/>
    <property type="match status" value="1"/>
</dbReference>
<name>A0A3N0EH82_9ACTN</name>
<organism evidence="2 3">
    <name type="scientific">Halostreptopolyspora alba</name>
    <dbReference type="NCBI Taxonomy" id="2487137"/>
    <lineage>
        <taxon>Bacteria</taxon>
        <taxon>Bacillati</taxon>
        <taxon>Actinomycetota</taxon>
        <taxon>Actinomycetes</taxon>
        <taxon>Streptosporangiales</taxon>
        <taxon>Nocardiopsidaceae</taxon>
        <taxon>Halostreptopolyspora</taxon>
    </lineage>
</organism>
<dbReference type="AlphaFoldDB" id="A0A3N0EH82"/>
<gene>
    <name evidence="2" type="ORF">EFW17_02950</name>
</gene>
<dbReference type="OrthoDB" id="9046151at2"/>
<dbReference type="EMBL" id="RJMB01000002">
    <property type="protein sequence ID" value="RNL87029.1"/>
    <property type="molecule type" value="Genomic_DNA"/>
</dbReference>
<comment type="caution">
    <text evidence="2">The sequence shown here is derived from an EMBL/GenBank/DDBJ whole genome shotgun (WGS) entry which is preliminary data.</text>
</comment>
<protein>
    <submittedName>
        <fullName evidence="2">ABC transporter substrate-binding protein</fullName>
    </submittedName>
</protein>